<dbReference type="InterPro" id="IPR008183">
    <property type="entry name" value="Aldose_1/G6P_1-epimerase"/>
</dbReference>
<dbReference type="CDD" id="cd09019">
    <property type="entry name" value="galactose_mutarotase_like"/>
    <property type="match status" value="1"/>
</dbReference>
<dbReference type="GO" id="GO:0004034">
    <property type="term" value="F:aldose 1-epimerase activity"/>
    <property type="evidence" value="ECO:0007669"/>
    <property type="project" value="UniProtKB-EC"/>
</dbReference>
<accession>A0A5B9DUK9</accession>
<dbReference type="PANTHER" id="PTHR10091">
    <property type="entry name" value="ALDOSE-1-EPIMERASE"/>
    <property type="match status" value="1"/>
</dbReference>
<gene>
    <name evidence="6" type="ORF">FNA67_21590</name>
</gene>
<evidence type="ECO:0000256" key="4">
    <source>
        <dbReference type="ARBA" id="ARBA00023277"/>
    </source>
</evidence>
<name>A0A5B9DUK9_9HYPH</name>
<keyword evidence="3 5" id="KW-0413">Isomerase</keyword>
<dbReference type="EMBL" id="CP041690">
    <property type="protein sequence ID" value="QEE22595.1"/>
    <property type="molecule type" value="Genomic_DNA"/>
</dbReference>
<dbReference type="RefSeq" id="WP_147658079.1">
    <property type="nucleotide sequence ID" value="NZ_BMFM01000001.1"/>
</dbReference>
<dbReference type="UniPathway" id="UPA00242"/>
<dbReference type="AlphaFoldDB" id="A0A5B9DUK9"/>
<evidence type="ECO:0000256" key="2">
    <source>
        <dbReference type="ARBA" id="ARBA00006206"/>
    </source>
</evidence>
<keyword evidence="7" id="KW-1185">Reference proteome</keyword>
<dbReference type="GO" id="GO:0033499">
    <property type="term" value="P:galactose catabolic process via UDP-galactose, Leloir pathway"/>
    <property type="evidence" value="ECO:0007669"/>
    <property type="project" value="TreeGrafter"/>
</dbReference>
<dbReference type="InterPro" id="IPR047215">
    <property type="entry name" value="Galactose_mutarotase-like"/>
</dbReference>
<reference evidence="6 7" key="1">
    <citation type="journal article" date="2015" name="Int. J. Syst. Evol. Microbiol.">
        <title>Youhaiella tibetensis gen. nov., sp. nov., isolated from subsurface sediment.</title>
        <authorList>
            <person name="Wang Y.X."/>
            <person name="Huang F.Q."/>
            <person name="Nogi Y."/>
            <person name="Pang S.J."/>
            <person name="Wang P.K."/>
            <person name="Lv J."/>
        </authorList>
    </citation>
    <scope>NUCLEOTIDE SEQUENCE [LARGE SCALE GENOMIC DNA]</scope>
    <source>
        <strain evidence="7">fig4</strain>
    </source>
</reference>
<dbReference type="Gene3D" id="2.70.98.10">
    <property type="match status" value="1"/>
</dbReference>
<dbReference type="InterPro" id="IPR011013">
    <property type="entry name" value="Gal_mutarotase_sf_dom"/>
</dbReference>
<dbReference type="OrthoDB" id="9779408at2"/>
<comment type="pathway">
    <text evidence="1 5">Carbohydrate metabolism; hexose metabolism.</text>
</comment>
<evidence type="ECO:0000313" key="7">
    <source>
        <dbReference type="Proteomes" id="UP000321062"/>
    </source>
</evidence>
<dbReference type="Proteomes" id="UP000321062">
    <property type="component" value="Chromosome"/>
</dbReference>
<dbReference type="InterPro" id="IPR015443">
    <property type="entry name" value="Aldose_1-epimerase"/>
</dbReference>
<sequence>MAIAVSSFGEYEGKRVDQFRLKSDTGVEVDIIGFGVAVRDWRVPVKGAPRSVVLGFEDFPAYPAHSPHFGAVAGRVANRIAGSSFVIDGKTYSVPANEGPNSLHGGPEGLGRQVWDGEADSAANSVRFRFFSPDGAAGYPGNVDFSATYSLTGNHLRLEFAATTDRKTPISLVQHQYFNLSGAQTVLDHSYRFAASAFTENGEDLLPTGVIRPVDATKWDFRTARALRDASGQPVAFDGNLVLDNGRDLGEPVAVVTGDDGALTLKLRTDRPGLQFYNGVYTDMPVPGLGGRTYKHFSGFCLEDQAFPDAVHRPYFPNVIYSPDRPYSHWCEFEIA</sequence>
<dbReference type="InterPro" id="IPR014718">
    <property type="entry name" value="GH-type_carb-bd"/>
</dbReference>
<evidence type="ECO:0000256" key="1">
    <source>
        <dbReference type="ARBA" id="ARBA00005028"/>
    </source>
</evidence>
<dbReference type="GO" id="GO:0030246">
    <property type="term" value="F:carbohydrate binding"/>
    <property type="evidence" value="ECO:0007669"/>
    <property type="project" value="InterPro"/>
</dbReference>
<protein>
    <recommendedName>
        <fullName evidence="5">Aldose 1-epimerase</fullName>
        <ecNumber evidence="5">5.1.3.3</ecNumber>
    </recommendedName>
</protein>
<proteinExistence type="inferred from homology"/>
<evidence type="ECO:0000256" key="5">
    <source>
        <dbReference type="PIRNR" id="PIRNR005096"/>
    </source>
</evidence>
<dbReference type="Pfam" id="PF01263">
    <property type="entry name" value="Aldose_epim"/>
    <property type="match status" value="1"/>
</dbReference>
<evidence type="ECO:0000256" key="3">
    <source>
        <dbReference type="ARBA" id="ARBA00023235"/>
    </source>
</evidence>
<evidence type="ECO:0000313" key="6">
    <source>
        <dbReference type="EMBL" id="QEE22595.1"/>
    </source>
</evidence>
<keyword evidence="4 5" id="KW-0119">Carbohydrate metabolism</keyword>
<dbReference type="KEGG" id="yti:FNA67_21590"/>
<dbReference type="PANTHER" id="PTHR10091:SF49">
    <property type="entry name" value="ALDOSE 1-EPIMERASE"/>
    <property type="match status" value="1"/>
</dbReference>
<dbReference type="PIRSF" id="PIRSF005096">
    <property type="entry name" value="GALM"/>
    <property type="match status" value="1"/>
</dbReference>
<dbReference type="SUPFAM" id="SSF74650">
    <property type="entry name" value="Galactose mutarotase-like"/>
    <property type="match status" value="1"/>
</dbReference>
<comment type="catalytic activity">
    <reaction evidence="5">
        <text>alpha-D-glucose = beta-D-glucose</text>
        <dbReference type="Rhea" id="RHEA:10264"/>
        <dbReference type="ChEBI" id="CHEBI:15903"/>
        <dbReference type="ChEBI" id="CHEBI:17925"/>
        <dbReference type="EC" id="5.1.3.3"/>
    </reaction>
</comment>
<organism evidence="6 7">
    <name type="scientific">Paradevosia tibetensis</name>
    <dbReference type="NCBI Taxonomy" id="1447062"/>
    <lineage>
        <taxon>Bacteria</taxon>
        <taxon>Pseudomonadati</taxon>
        <taxon>Pseudomonadota</taxon>
        <taxon>Alphaproteobacteria</taxon>
        <taxon>Hyphomicrobiales</taxon>
        <taxon>Devosiaceae</taxon>
        <taxon>Paradevosia</taxon>
    </lineage>
</organism>
<comment type="similarity">
    <text evidence="2 5">Belongs to the aldose epimerase family.</text>
</comment>
<dbReference type="GO" id="GO:0006006">
    <property type="term" value="P:glucose metabolic process"/>
    <property type="evidence" value="ECO:0007669"/>
    <property type="project" value="TreeGrafter"/>
</dbReference>
<dbReference type="EC" id="5.1.3.3" evidence="5"/>